<dbReference type="PROSITE" id="PS00674">
    <property type="entry name" value="AAA"/>
    <property type="match status" value="1"/>
</dbReference>
<dbReference type="Pfam" id="PF08740">
    <property type="entry name" value="BCS1_N"/>
    <property type="match status" value="1"/>
</dbReference>
<evidence type="ECO:0008006" key="8">
    <source>
        <dbReference type="Google" id="ProtNLM"/>
    </source>
</evidence>
<keyword evidence="3" id="KW-0067">ATP-binding</keyword>
<evidence type="ECO:0000259" key="5">
    <source>
        <dbReference type="SMART" id="SM01024"/>
    </source>
</evidence>
<dbReference type="SMART" id="SM01024">
    <property type="entry name" value="BCS1_N"/>
    <property type="match status" value="1"/>
</dbReference>
<gene>
    <name evidence="6" type="ORF">C8263_05545</name>
</gene>
<feature type="domain" description="BCS1 N-terminal" evidence="5">
    <location>
        <begin position="69"/>
        <end position="249"/>
    </location>
</feature>
<dbReference type="Gene3D" id="3.40.50.300">
    <property type="entry name" value="P-loop containing nucleotide triphosphate hydrolases"/>
    <property type="match status" value="1"/>
</dbReference>
<evidence type="ECO:0000313" key="6">
    <source>
        <dbReference type="EMBL" id="PTA68712.1"/>
    </source>
</evidence>
<protein>
    <recommendedName>
        <fullName evidence="8">AAA family ATPase</fullName>
    </recommendedName>
</protein>
<dbReference type="GO" id="GO:0016020">
    <property type="term" value="C:membrane"/>
    <property type="evidence" value="ECO:0007669"/>
    <property type="project" value="UniProtKB-SubCell"/>
</dbReference>
<evidence type="ECO:0000256" key="1">
    <source>
        <dbReference type="ARBA" id="ARBA00004167"/>
    </source>
</evidence>
<dbReference type="GO" id="GO:0005524">
    <property type="term" value="F:ATP binding"/>
    <property type="evidence" value="ECO:0007669"/>
    <property type="project" value="UniProtKB-KW"/>
</dbReference>
<dbReference type="SUPFAM" id="SSF52540">
    <property type="entry name" value="P-loop containing nucleoside triphosphate hydrolases"/>
    <property type="match status" value="1"/>
</dbReference>
<organism evidence="6 7">
    <name type="scientific">Deinococcus arcticus</name>
    <dbReference type="NCBI Taxonomy" id="2136176"/>
    <lineage>
        <taxon>Bacteria</taxon>
        <taxon>Thermotogati</taxon>
        <taxon>Deinococcota</taxon>
        <taxon>Deinococci</taxon>
        <taxon>Deinococcales</taxon>
        <taxon>Deinococcaceae</taxon>
        <taxon>Deinococcus</taxon>
    </lineage>
</organism>
<dbReference type="CDD" id="cd19510">
    <property type="entry name" value="RecA-like_BCS1"/>
    <property type="match status" value="1"/>
</dbReference>
<dbReference type="PANTHER" id="PTHR23070">
    <property type="entry name" value="BCS1 AAA-TYPE ATPASE"/>
    <property type="match status" value="1"/>
</dbReference>
<dbReference type="InterPro" id="IPR003959">
    <property type="entry name" value="ATPase_AAA_core"/>
</dbReference>
<comment type="caution">
    <text evidence="6">The sequence shown here is derived from an EMBL/GenBank/DDBJ whole genome shotgun (WGS) entry which is preliminary data.</text>
</comment>
<evidence type="ECO:0000256" key="2">
    <source>
        <dbReference type="ARBA" id="ARBA00007448"/>
    </source>
</evidence>
<dbReference type="AlphaFoldDB" id="A0A2T3WA59"/>
<name>A0A2T3WA59_9DEIO</name>
<accession>A0A2T3WA59</accession>
<proteinExistence type="inferred from homology"/>
<dbReference type="Proteomes" id="UP000240317">
    <property type="component" value="Unassembled WGS sequence"/>
</dbReference>
<keyword evidence="7" id="KW-1185">Reference proteome</keyword>
<dbReference type="SMART" id="SM00382">
    <property type="entry name" value="AAA"/>
    <property type="match status" value="1"/>
</dbReference>
<comment type="similarity">
    <text evidence="2">Belongs to the AAA ATPase family. BCS1 subfamily.</text>
</comment>
<dbReference type="GO" id="GO:0016887">
    <property type="term" value="F:ATP hydrolysis activity"/>
    <property type="evidence" value="ECO:0007669"/>
    <property type="project" value="InterPro"/>
</dbReference>
<evidence type="ECO:0000313" key="7">
    <source>
        <dbReference type="Proteomes" id="UP000240317"/>
    </source>
</evidence>
<dbReference type="InterPro" id="IPR003960">
    <property type="entry name" value="ATPase_AAA_CS"/>
</dbReference>
<comment type="subcellular location">
    <subcellularLocation>
        <location evidence="1">Membrane</location>
        <topology evidence="1">Single-pass membrane protein</topology>
    </subcellularLocation>
</comment>
<reference evidence="6 7" key="1">
    <citation type="submission" date="2018-03" db="EMBL/GenBank/DDBJ databases">
        <title>Draft genome of Deinococcus sp. OD32.</title>
        <authorList>
            <person name="Wang X.-P."/>
            <person name="Du Z.-J."/>
        </authorList>
    </citation>
    <scope>NUCLEOTIDE SEQUENCE [LARGE SCALE GENOMIC DNA]</scope>
    <source>
        <strain evidence="6 7">OD32</strain>
    </source>
</reference>
<dbReference type="InterPro" id="IPR014851">
    <property type="entry name" value="BCS1_N"/>
</dbReference>
<feature type="domain" description="AAA+ ATPase" evidence="4">
    <location>
        <begin position="280"/>
        <end position="408"/>
    </location>
</feature>
<dbReference type="InterPro" id="IPR050747">
    <property type="entry name" value="Mitochondrial_chaperone_BCS1"/>
</dbReference>
<dbReference type="InterPro" id="IPR027417">
    <property type="entry name" value="P-loop_NTPase"/>
</dbReference>
<dbReference type="EMBL" id="PYSV01000004">
    <property type="protein sequence ID" value="PTA68712.1"/>
    <property type="molecule type" value="Genomic_DNA"/>
</dbReference>
<evidence type="ECO:0000256" key="3">
    <source>
        <dbReference type="RuleBase" id="RU003651"/>
    </source>
</evidence>
<evidence type="ECO:0000259" key="4">
    <source>
        <dbReference type="SMART" id="SM00382"/>
    </source>
</evidence>
<dbReference type="Pfam" id="PF00004">
    <property type="entry name" value="AAA"/>
    <property type="match status" value="1"/>
</dbReference>
<keyword evidence="3" id="KW-0547">Nucleotide-binding</keyword>
<sequence length="481" mass="52336">MRRATGPAPVLCAALSAHLLLPGRSGRPTLLRKLPMTIPDPLTLWRELEAAVRHTLTHNELAQGGLLIALLSALAVQARSLPGELLSWLKNRLTITLDVQGDDAAFPWLAAWLAAQPVGRHLRHLGVVTRFNEQMGGQNLVLGTDRDGDEVNVRLVPLSGQVLLRYRGHWLLARPSRTQRQVQGRAAGGFDHSLTFRLLANARHLIPDLLREAYVVTAGQGDGRIEIHVPSYDSWSLAERRPARPLTSLIYSGDLLDTLHTDLSAFFQDRDWYADMGIPYRRGYLLHGPPGNGKSSLVAALAGAFGLNVCVLNLSAPELTDDRLNTLLGNLPRRALLLLEDIDAVFLGREPRAPTVKLSFNGLLNALDGVAAGEGRVTFMTTNNLAGLDAALIRPGRADLHLHLGNATAAQVAGMLRRFWPAWTPEQVDALAGRVPDGLLSMARVQEFLLERRADGAAVARDWAELTAPPCPTRLSLSTAS</sequence>
<dbReference type="InterPro" id="IPR003593">
    <property type="entry name" value="AAA+_ATPase"/>
</dbReference>